<feature type="compositionally biased region" description="Polar residues" evidence="1">
    <location>
        <begin position="58"/>
        <end position="72"/>
    </location>
</feature>
<accession>A0AAD9LSR2</accession>
<organism evidence="2 3">
    <name type="scientific">Phytophthora citrophthora</name>
    <dbReference type="NCBI Taxonomy" id="4793"/>
    <lineage>
        <taxon>Eukaryota</taxon>
        <taxon>Sar</taxon>
        <taxon>Stramenopiles</taxon>
        <taxon>Oomycota</taxon>
        <taxon>Peronosporomycetes</taxon>
        <taxon>Peronosporales</taxon>
        <taxon>Peronosporaceae</taxon>
        <taxon>Phytophthora</taxon>
    </lineage>
</organism>
<evidence type="ECO:0000313" key="3">
    <source>
        <dbReference type="Proteomes" id="UP001259832"/>
    </source>
</evidence>
<proteinExistence type="predicted"/>
<name>A0AAD9LSR2_9STRA</name>
<dbReference type="Proteomes" id="UP001259832">
    <property type="component" value="Unassembled WGS sequence"/>
</dbReference>
<dbReference type="AlphaFoldDB" id="A0AAD9LSR2"/>
<reference evidence="2" key="1">
    <citation type="submission" date="2023-08" db="EMBL/GenBank/DDBJ databases">
        <title>Reference Genome Resource for the Citrus Pathogen Phytophthora citrophthora.</title>
        <authorList>
            <person name="Moller H."/>
            <person name="Coetzee B."/>
            <person name="Rose L.J."/>
            <person name="Van Niekerk J.M."/>
        </authorList>
    </citation>
    <scope>NUCLEOTIDE SEQUENCE</scope>
    <source>
        <strain evidence="2">STE-U-9442</strain>
    </source>
</reference>
<keyword evidence="3" id="KW-1185">Reference proteome</keyword>
<protein>
    <submittedName>
        <fullName evidence="2">Uncharacterized protein</fullName>
    </submittedName>
</protein>
<feature type="region of interest" description="Disordered" evidence="1">
    <location>
        <begin position="58"/>
        <end position="100"/>
    </location>
</feature>
<comment type="caution">
    <text evidence="2">The sequence shown here is derived from an EMBL/GenBank/DDBJ whole genome shotgun (WGS) entry which is preliminary data.</text>
</comment>
<evidence type="ECO:0000256" key="1">
    <source>
        <dbReference type="SAM" id="MobiDB-lite"/>
    </source>
</evidence>
<evidence type="ECO:0000313" key="2">
    <source>
        <dbReference type="EMBL" id="KAK1945787.1"/>
    </source>
</evidence>
<gene>
    <name evidence="2" type="ORF">P3T76_002835</name>
</gene>
<sequence length="100" mass="10483">MAVLYTDKFALTSMPQYPAANARPPAPHTPAHGVHGLQQMAGARLSYARLHGCFMSSHSGTGGDSLTPTNGNAPPGISARKSRPLTRSVRDPMLCSITAP</sequence>
<dbReference type="EMBL" id="JASMQC010000004">
    <property type="protein sequence ID" value="KAK1945787.1"/>
    <property type="molecule type" value="Genomic_DNA"/>
</dbReference>